<sequence length="164" mass="17333">MPTTTRLTRTPSCNCATPSRAITKIRAATPTQSQFDNLTTLGFPASLAAQENYKTLPYVIFNDVGGGVGGTADDNTFIYASENSDINASVTRVQGKHEISTGFEYMQRFLNVGQPPEPSGAYYFDNSATDQTVASGNGGSDFASFLVGMGTSPGSESGNFSKDL</sequence>
<feature type="non-terminal residue" evidence="2">
    <location>
        <position position="164"/>
    </location>
</feature>
<reference evidence="2" key="1">
    <citation type="submission" date="2013-08" db="EMBL/GenBank/DDBJ databases">
        <authorList>
            <person name="Mendez C."/>
            <person name="Richter M."/>
            <person name="Ferrer M."/>
            <person name="Sanchez J."/>
        </authorList>
    </citation>
    <scope>NUCLEOTIDE SEQUENCE</scope>
</reference>
<organism evidence="2">
    <name type="scientific">mine drainage metagenome</name>
    <dbReference type="NCBI Taxonomy" id="410659"/>
    <lineage>
        <taxon>unclassified sequences</taxon>
        <taxon>metagenomes</taxon>
        <taxon>ecological metagenomes</taxon>
    </lineage>
</organism>
<dbReference type="Pfam" id="PF25183">
    <property type="entry name" value="OMP_b-brl_4"/>
    <property type="match status" value="1"/>
</dbReference>
<evidence type="ECO:0000313" key="2">
    <source>
        <dbReference type="EMBL" id="EQD27962.1"/>
    </source>
</evidence>
<gene>
    <name evidence="2" type="ORF">B1A_21475</name>
</gene>
<dbReference type="EMBL" id="AUZX01015870">
    <property type="protein sequence ID" value="EQD27962.1"/>
    <property type="molecule type" value="Genomic_DNA"/>
</dbReference>
<feature type="domain" description="TonB-dependent transporter Oar-like beta-barrel" evidence="1">
    <location>
        <begin position="28"/>
        <end position="158"/>
    </location>
</feature>
<reference evidence="2" key="2">
    <citation type="journal article" date="2014" name="ISME J.">
        <title>Microbial stratification in low pH oxic and suboxic macroscopic growths along an acid mine drainage.</title>
        <authorList>
            <person name="Mendez-Garcia C."/>
            <person name="Mesa V."/>
            <person name="Sprenger R.R."/>
            <person name="Richter M."/>
            <person name="Diez M.S."/>
            <person name="Solano J."/>
            <person name="Bargiela R."/>
            <person name="Golyshina O.V."/>
            <person name="Manteca A."/>
            <person name="Ramos J.L."/>
            <person name="Gallego J.R."/>
            <person name="Llorente I."/>
            <person name="Martins Dos Santos V.A."/>
            <person name="Jensen O.N."/>
            <person name="Pelaez A.I."/>
            <person name="Sanchez J."/>
            <person name="Ferrer M."/>
        </authorList>
    </citation>
    <scope>NUCLEOTIDE SEQUENCE</scope>
</reference>
<evidence type="ECO:0000259" key="1">
    <source>
        <dbReference type="Pfam" id="PF25183"/>
    </source>
</evidence>
<comment type="caution">
    <text evidence="2">The sequence shown here is derived from an EMBL/GenBank/DDBJ whole genome shotgun (WGS) entry which is preliminary data.</text>
</comment>
<dbReference type="InterPro" id="IPR057601">
    <property type="entry name" value="Oar-like_b-barrel"/>
</dbReference>
<name>T0Y811_9ZZZZ</name>
<protein>
    <submittedName>
        <fullName evidence="2">Cna protein B-type domain protein</fullName>
    </submittedName>
</protein>
<dbReference type="AlphaFoldDB" id="T0Y811"/>
<accession>T0Y811</accession>
<proteinExistence type="predicted"/>